<dbReference type="EMBL" id="BMQS01000009">
    <property type="protein sequence ID" value="GGT95569.1"/>
    <property type="molecule type" value="Genomic_DNA"/>
</dbReference>
<dbReference type="InterPro" id="IPR052018">
    <property type="entry name" value="PHP_domain"/>
</dbReference>
<dbReference type="EMBL" id="AP018553">
    <property type="protein sequence ID" value="BBD72675.1"/>
    <property type="molecule type" value="Genomic_DNA"/>
</dbReference>
<dbReference type="SMART" id="SM00481">
    <property type="entry name" value="POLIIIAc"/>
    <property type="match status" value="1"/>
</dbReference>
<dbReference type="NCBIfam" id="NF038032">
    <property type="entry name" value="CehA_McbA_metalo"/>
    <property type="match status" value="1"/>
</dbReference>
<dbReference type="PANTHER" id="PTHR42924">
    <property type="entry name" value="EXONUCLEASE"/>
    <property type="match status" value="1"/>
</dbReference>
<organism evidence="2 4">
    <name type="scientific">Sulfodiicoccus acidiphilus</name>
    <dbReference type="NCBI Taxonomy" id="1670455"/>
    <lineage>
        <taxon>Archaea</taxon>
        <taxon>Thermoproteota</taxon>
        <taxon>Thermoprotei</taxon>
        <taxon>Sulfolobales</taxon>
        <taxon>Sulfolobaceae</taxon>
        <taxon>Sulfodiicoccus</taxon>
    </lineage>
</organism>
<keyword evidence="4" id="KW-1185">Reference proteome</keyword>
<dbReference type="CDD" id="cd07432">
    <property type="entry name" value="PHP_HisPPase"/>
    <property type="match status" value="1"/>
</dbReference>
<dbReference type="PANTHER" id="PTHR42924:SF3">
    <property type="entry name" value="POLYMERASE_HISTIDINOL PHOSPHATASE N-TERMINAL DOMAIN-CONTAINING PROTEIN"/>
    <property type="match status" value="1"/>
</dbReference>
<evidence type="ECO:0000313" key="4">
    <source>
        <dbReference type="Proteomes" id="UP000276741"/>
    </source>
</evidence>
<gene>
    <name evidence="3" type="ORF">GCM10007116_11420</name>
    <name evidence="2" type="ORF">HS1genome_1064</name>
</gene>
<dbReference type="KEGG" id="sacd:HS1genome_1064"/>
<feature type="domain" description="Polymerase/histidinol phosphatase N-terminal" evidence="1">
    <location>
        <begin position="7"/>
        <end position="65"/>
    </location>
</feature>
<evidence type="ECO:0000259" key="1">
    <source>
        <dbReference type="SMART" id="SM00481"/>
    </source>
</evidence>
<dbReference type="GO" id="GO:0004534">
    <property type="term" value="F:5'-3' RNA exonuclease activity"/>
    <property type="evidence" value="ECO:0007669"/>
    <property type="project" value="TreeGrafter"/>
</dbReference>
<sequence length="220" mass="24379">MSSPLKLDLHVHTYYSDGKESPEEMMRAARRAGLHMIAVTDHDTFDGAKTVAGRIVMGMEVTTQYGHVVVLCSEPMPLPKLLPDLLDASKDQNCLAFPSHPFDVTRAGLGERIHHFKFDAVEVFNSKAPRSANQRALEVSRTLSLPGLANSDSHVKSALGSAYNLVYADSTKPEDILEAIRKGMVTPVGIGLGVKAKLEIVEWYVQRKIAHNFRRPMRQM</sequence>
<dbReference type="Proteomes" id="UP000276741">
    <property type="component" value="Chromosome"/>
</dbReference>
<dbReference type="GeneID" id="38666576"/>
<dbReference type="Pfam" id="PF13263">
    <property type="entry name" value="PHP_C"/>
    <property type="match status" value="1"/>
</dbReference>
<evidence type="ECO:0000313" key="2">
    <source>
        <dbReference type="EMBL" id="BBD72675.1"/>
    </source>
</evidence>
<reference evidence="3" key="4">
    <citation type="submission" date="2020-09" db="EMBL/GenBank/DDBJ databases">
        <authorList>
            <person name="Sun Q."/>
            <person name="Ohkuma M."/>
        </authorList>
    </citation>
    <scope>NUCLEOTIDE SEQUENCE</scope>
    <source>
        <strain evidence="3">JCM 31740</strain>
    </source>
</reference>
<dbReference type="AlphaFoldDB" id="A0A348B3C3"/>
<dbReference type="InterPro" id="IPR016195">
    <property type="entry name" value="Pol/histidinol_Pase-like"/>
</dbReference>
<dbReference type="InterPro" id="IPR004013">
    <property type="entry name" value="PHP_dom"/>
</dbReference>
<dbReference type="Gene3D" id="3.20.20.140">
    <property type="entry name" value="Metal-dependent hydrolases"/>
    <property type="match status" value="1"/>
</dbReference>
<dbReference type="Proteomes" id="UP000616143">
    <property type="component" value="Unassembled WGS sequence"/>
</dbReference>
<dbReference type="OrthoDB" id="50465at2157"/>
<dbReference type="GO" id="GO:0035312">
    <property type="term" value="F:5'-3' DNA exonuclease activity"/>
    <property type="evidence" value="ECO:0007669"/>
    <property type="project" value="TreeGrafter"/>
</dbReference>
<protein>
    <submittedName>
        <fullName evidence="2">Phosphoesterase</fullName>
    </submittedName>
</protein>
<reference evidence="2" key="3">
    <citation type="journal article" date="2019" name="BMC Res. Notes">
        <title>Complete genome sequence of the Sulfodiicoccus acidiphilus strain HS-1T, the first crenarchaeon that lacks polB3, isolated from an acidic hot spring in Ohwaku-dani, Hakone, Japan.</title>
        <authorList>
            <person name="Sakai H.D."/>
            <person name="Kurosawa N."/>
        </authorList>
    </citation>
    <scope>NUCLEOTIDE SEQUENCE</scope>
    <source>
        <strain evidence="2">HS-1</strain>
    </source>
</reference>
<evidence type="ECO:0000313" key="3">
    <source>
        <dbReference type="EMBL" id="GGT95569.1"/>
    </source>
</evidence>
<dbReference type="InterPro" id="IPR003141">
    <property type="entry name" value="Pol/His_phosphatase_N"/>
</dbReference>
<accession>A0A348B3C3</accession>
<dbReference type="Pfam" id="PF02811">
    <property type="entry name" value="PHP"/>
    <property type="match status" value="1"/>
</dbReference>
<name>A0A348B3C3_9CREN</name>
<dbReference type="SUPFAM" id="SSF89550">
    <property type="entry name" value="PHP domain-like"/>
    <property type="match status" value="1"/>
</dbReference>
<proteinExistence type="predicted"/>
<reference evidence="3" key="1">
    <citation type="journal article" date="2014" name="Int. J. Syst. Evol. Microbiol.">
        <title>Complete genome sequence of Corynebacterium casei LMG S-19264T (=DSM 44701T), isolated from a smear-ripened cheese.</title>
        <authorList>
            <consortium name="US DOE Joint Genome Institute (JGI-PGF)"/>
            <person name="Walter F."/>
            <person name="Albersmeier A."/>
            <person name="Kalinowski J."/>
            <person name="Ruckert C."/>
        </authorList>
    </citation>
    <scope>NUCLEOTIDE SEQUENCE</scope>
    <source>
        <strain evidence="3">JCM 31740</strain>
    </source>
</reference>
<reference evidence="4" key="2">
    <citation type="submission" date="2018-04" db="EMBL/GenBank/DDBJ databases">
        <title>Complete genome sequence of Sulfodiicoccus acidiphilus strain HS-1.</title>
        <authorList>
            <person name="Sakai H.D."/>
            <person name="Kurosawa N."/>
        </authorList>
    </citation>
    <scope>NUCLEOTIDE SEQUENCE [LARGE SCALE GENOMIC DNA]</scope>
    <source>
        <strain evidence="4">HS-1</strain>
    </source>
</reference>
<dbReference type="RefSeq" id="WP_126449935.1">
    <property type="nucleotide sequence ID" value="NZ_AP018553.1"/>
</dbReference>